<accession>L0K673</accession>
<dbReference type="PANTHER" id="PTHR30136:SF35">
    <property type="entry name" value="HTH-TYPE TRANSCRIPTIONAL REGULATOR RV1719"/>
    <property type="match status" value="1"/>
</dbReference>
<dbReference type="Gene3D" id="1.10.10.10">
    <property type="entry name" value="Winged helix-like DNA-binding domain superfamily/Winged helix DNA-binding domain"/>
    <property type="match status" value="1"/>
</dbReference>
<geneLocation type="plasmid" evidence="6">
    <name>2</name>
</geneLocation>
<gene>
    <name evidence="6" type="ORF">Natoc_4349</name>
</gene>
<evidence type="ECO:0000259" key="5">
    <source>
        <dbReference type="PROSITE" id="PS51078"/>
    </source>
</evidence>
<dbReference type="InterPro" id="IPR036390">
    <property type="entry name" value="WH_DNA-bd_sf"/>
</dbReference>
<keyword evidence="3" id="KW-0804">Transcription</keyword>
<evidence type="ECO:0000256" key="3">
    <source>
        <dbReference type="ARBA" id="ARBA00023163"/>
    </source>
</evidence>
<dbReference type="SUPFAM" id="SSF55781">
    <property type="entry name" value="GAF domain-like"/>
    <property type="match status" value="1"/>
</dbReference>
<proteinExistence type="predicted"/>
<protein>
    <submittedName>
        <fullName evidence="6">Transcriptional regulator</fullName>
    </submittedName>
</protein>
<dbReference type="InterPro" id="IPR029016">
    <property type="entry name" value="GAF-like_dom_sf"/>
</dbReference>
<keyword evidence="7" id="KW-1185">Reference proteome</keyword>
<evidence type="ECO:0000256" key="2">
    <source>
        <dbReference type="ARBA" id="ARBA00023125"/>
    </source>
</evidence>
<name>L0K673_9EURY</name>
<evidence type="ECO:0000256" key="1">
    <source>
        <dbReference type="ARBA" id="ARBA00023015"/>
    </source>
</evidence>
<dbReference type="HOGENOM" id="CLU_062618_6_1_2"/>
<dbReference type="PANTHER" id="PTHR30136">
    <property type="entry name" value="HELIX-TURN-HELIX TRANSCRIPTIONAL REGULATOR, ICLR FAMILY"/>
    <property type="match status" value="1"/>
</dbReference>
<evidence type="ECO:0000259" key="4">
    <source>
        <dbReference type="PROSITE" id="PS51077"/>
    </source>
</evidence>
<dbReference type="Gene3D" id="3.30.450.40">
    <property type="match status" value="1"/>
</dbReference>
<dbReference type="SMART" id="SM00346">
    <property type="entry name" value="HTH_ICLR"/>
    <property type="match status" value="1"/>
</dbReference>
<dbReference type="OrthoDB" id="14763at2157"/>
<organism evidence="6 7">
    <name type="scientific">Natronococcus occultus SP4</name>
    <dbReference type="NCBI Taxonomy" id="694430"/>
    <lineage>
        <taxon>Archaea</taxon>
        <taxon>Methanobacteriati</taxon>
        <taxon>Methanobacteriota</taxon>
        <taxon>Stenosarchaea group</taxon>
        <taxon>Halobacteria</taxon>
        <taxon>Halobacteriales</taxon>
        <taxon>Natrialbaceae</taxon>
        <taxon>Natronococcus</taxon>
    </lineage>
</organism>
<dbReference type="PROSITE" id="PS51077">
    <property type="entry name" value="HTH_ICLR"/>
    <property type="match status" value="1"/>
</dbReference>
<sequence length="267" mass="29809">MSAGKPADSPRRIKSVQKASTILETVQYLEEPTFNRLCKELDVSKGTVHTYLETLEDEGLIIKSDGTYQLGFRLVTMGEAVRNQSDLYRAGQAEVEKLAEETGEWVHLTVEHQGREVTIYESSGDNAVATDYHHRIREAPQHLHHTATGKAILACFNDKRVRGIVEQRGLTGRTEETITDIDRLLEELERIRDRGYAVNDEEEVRGIRSIGTAIQAGSGWVNGAISVTAPVSRLSGKYFESEVPELVMEAANIIEVNLETADVEMRQ</sequence>
<dbReference type="Pfam" id="PF01614">
    <property type="entry name" value="IclR_C"/>
    <property type="match status" value="1"/>
</dbReference>
<keyword evidence="6" id="KW-0614">Plasmid</keyword>
<keyword evidence="2" id="KW-0238">DNA-binding</keyword>
<evidence type="ECO:0000313" key="6">
    <source>
        <dbReference type="EMBL" id="AGB40035.1"/>
    </source>
</evidence>
<dbReference type="Proteomes" id="UP000010878">
    <property type="component" value="Plasmid 2"/>
</dbReference>
<dbReference type="PROSITE" id="PS51078">
    <property type="entry name" value="ICLR_ED"/>
    <property type="match status" value="1"/>
</dbReference>
<dbReference type="EMBL" id="CP003931">
    <property type="protein sequence ID" value="AGB40035.1"/>
    <property type="molecule type" value="Genomic_DNA"/>
</dbReference>
<dbReference type="GO" id="GO:0045892">
    <property type="term" value="P:negative regulation of DNA-templated transcription"/>
    <property type="evidence" value="ECO:0007669"/>
    <property type="project" value="TreeGrafter"/>
</dbReference>
<dbReference type="InterPro" id="IPR005471">
    <property type="entry name" value="Tscrpt_reg_IclR_N"/>
</dbReference>
<dbReference type="InterPro" id="IPR050707">
    <property type="entry name" value="HTH_MetabolicPath_Reg"/>
</dbReference>
<dbReference type="SUPFAM" id="SSF46785">
    <property type="entry name" value="Winged helix' DNA-binding domain"/>
    <property type="match status" value="1"/>
</dbReference>
<dbReference type="RefSeq" id="WP_015323466.1">
    <property type="nucleotide sequence ID" value="NC_019976.1"/>
</dbReference>
<feature type="domain" description="HTH iclR-type" evidence="4">
    <location>
        <begin position="13"/>
        <end position="72"/>
    </location>
</feature>
<dbReference type="GO" id="GO:0003677">
    <property type="term" value="F:DNA binding"/>
    <property type="evidence" value="ECO:0007669"/>
    <property type="project" value="UniProtKB-KW"/>
</dbReference>
<dbReference type="KEGG" id="nou:Natoc_4349"/>
<dbReference type="InterPro" id="IPR014757">
    <property type="entry name" value="Tscrpt_reg_IclR_C"/>
</dbReference>
<dbReference type="GO" id="GO:0003700">
    <property type="term" value="F:DNA-binding transcription factor activity"/>
    <property type="evidence" value="ECO:0007669"/>
    <property type="project" value="TreeGrafter"/>
</dbReference>
<dbReference type="InterPro" id="IPR036388">
    <property type="entry name" value="WH-like_DNA-bd_sf"/>
</dbReference>
<evidence type="ECO:0000313" key="7">
    <source>
        <dbReference type="Proteomes" id="UP000010878"/>
    </source>
</evidence>
<reference evidence="6 7" key="1">
    <citation type="submission" date="2012-11" db="EMBL/GenBank/DDBJ databases">
        <title>FINISHED of Natronococcus occultus SP4, DSM 3396.</title>
        <authorList>
            <consortium name="DOE Joint Genome Institute"/>
            <person name="Eisen J."/>
            <person name="Huntemann M."/>
            <person name="Wei C.-L."/>
            <person name="Han J."/>
            <person name="Detter J.C."/>
            <person name="Han C."/>
            <person name="Tapia R."/>
            <person name="Chen A."/>
            <person name="Kyrpides N."/>
            <person name="Mavromatis K."/>
            <person name="Markowitz V."/>
            <person name="Szeto E."/>
            <person name="Ivanova N."/>
            <person name="Mikhailova N."/>
            <person name="Ovchinnikova G."/>
            <person name="Pagani I."/>
            <person name="Pati A."/>
            <person name="Goodwin L."/>
            <person name="Nordberg H.P."/>
            <person name="Cantor M.N."/>
            <person name="Hua S.X."/>
            <person name="Woyke T."/>
            <person name="Eisen J."/>
            <person name="Klenk H.-P."/>
            <person name="Klenk H.-P."/>
        </authorList>
    </citation>
    <scope>NUCLEOTIDE SEQUENCE [LARGE SCALE GENOMIC DNA]</scope>
    <source>
        <strain evidence="6 7">SP4</strain>
        <plasmid evidence="7">Plasmid 2</plasmid>
    </source>
</reference>
<dbReference type="Pfam" id="PF09339">
    <property type="entry name" value="HTH_IclR"/>
    <property type="match status" value="1"/>
</dbReference>
<dbReference type="AlphaFoldDB" id="L0K673"/>
<keyword evidence="1" id="KW-0805">Transcription regulation</keyword>
<feature type="domain" description="IclR-ED" evidence="5">
    <location>
        <begin position="73"/>
        <end position="260"/>
    </location>
</feature>
<dbReference type="GeneID" id="14406075"/>